<reference evidence="1 2" key="1">
    <citation type="submission" date="2020-10" db="EMBL/GenBank/DDBJ databases">
        <title>Sequencing the genomes of 1000 actinobacteria strains.</title>
        <authorList>
            <person name="Klenk H.-P."/>
        </authorList>
    </citation>
    <scope>NUCLEOTIDE SEQUENCE [LARGE SCALE GENOMIC DNA]</scope>
    <source>
        <strain evidence="1 2">DSM 46744</strain>
    </source>
</reference>
<gene>
    <name evidence="1" type="ORF">H4W34_006893</name>
</gene>
<dbReference type="Gene3D" id="1.25.40.10">
    <property type="entry name" value="Tetratricopeptide repeat domain"/>
    <property type="match status" value="1"/>
</dbReference>
<dbReference type="RefSeq" id="WP_192762998.1">
    <property type="nucleotide sequence ID" value="NZ_JADBDZ010000001.1"/>
</dbReference>
<organism evidence="1 2">
    <name type="scientific">Actinomadura algeriensis</name>
    <dbReference type="NCBI Taxonomy" id="1679523"/>
    <lineage>
        <taxon>Bacteria</taxon>
        <taxon>Bacillati</taxon>
        <taxon>Actinomycetota</taxon>
        <taxon>Actinomycetes</taxon>
        <taxon>Streptosporangiales</taxon>
        <taxon>Thermomonosporaceae</taxon>
        <taxon>Actinomadura</taxon>
    </lineage>
</organism>
<dbReference type="InterPro" id="IPR011990">
    <property type="entry name" value="TPR-like_helical_dom_sf"/>
</dbReference>
<sequence>MSGAEDERLTAIGQAAATVLRTTDYHLARTEDIAAAVEVPAGERDGRSRGGRRSAVWVYSEVRSRRVLVALALHEAWCAHLERHPAPPAPDRCDTLTDARAALTAALLPVIRFHRTEARLVQQVGYGIGDIATTEKKRPPAAPEFAGTPLGRVAAEGFAMRVAAFAGHLAPRLRRVLEAVTRPTGTEVDDSARALSDLIFRACLADPDGPVDRVADALAAFWIERDLVRLAGTWTRDLDGAERSFATVHRRGGDPRGECHARAVLVRVLLEAGTLHRRAADEGALLVERLRELTGRPGGGDPTDLRALCDASSRLALARRAYGDLTGAAAAADLSLAVAAELGDPSLAARAETGLGETCALLGRYDQADALLAAARDTRRGLAETASGAGREAARRRLRVTEHAIALAHARRGDGRTALRLADALRAADRPPSPDLAAQEGMIHALALLEAGHPAAAREAAMAAYHLPHAGLASSGLRRALLVLILAEASRQAGRADAAVRLLAGSPVDAAWFGERVSARSAVQGRIVHARALLDRAGTGDAERATTLLSDLPGLDPADPLRHDVHICRAAAAHACGDPGAALAELDLAAEPGASPLTTLRAALLRARVRRDPEAVTGALAAEFPDDEHPVVLAAKASLAEHRVASGDLASAQALLEPFTDATPRTHGRTLLGIDHPLLHRAVNLLDRIGATHNWGDLPAAIDLN</sequence>
<proteinExistence type="predicted"/>
<evidence type="ECO:0000313" key="2">
    <source>
        <dbReference type="Proteomes" id="UP000627838"/>
    </source>
</evidence>
<keyword evidence="2" id="KW-1185">Reference proteome</keyword>
<accession>A0ABR9K3X6</accession>
<evidence type="ECO:0000313" key="1">
    <source>
        <dbReference type="EMBL" id="MBE1537060.1"/>
    </source>
</evidence>
<protein>
    <submittedName>
        <fullName evidence="1">Tetratricopeptide (TPR) repeat protein</fullName>
    </submittedName>
</protein>
<dbReference type="SUPFAM" id="SSF48452">
    <property type="entry name" value="TPR-like"/>
    <property type="match status" value="1"/>
</dbReference>
<comment type="caution">
    <text evidence="1">The sequence shown here is derived from an EMBL/GenBank/DDBJ whole genome shotgun (WGS) entry which is preliminary data.</text>
</comment>
<dbReference type="EMBL" id="JADBDZ010000001">
    <property type="protein sequence ID" value="MBE1537060.1"/>
    <property type="molecule type" value="Genomic_DNA"/>
</dbReference>
<dbReference type="Proteomes" id="UP000627838">
    <property type="component" value="Unassembled WGS sequence"/>
</dbReference>
<name>A0ABR9K3X6_9ACTN</name>